<evidence type="ECO:0000256" key="5">
    <source>
        <dbReference type="ARBA" id="ARBA00023136"/>
    </source>
</evidence>
<evidence type="ECO:0000256" key="4">
    <source>
        <dbReference type="ARBA" id="ARBA00022737"/>
    </source>
</evidence>
<evidence type="ECO:0000256" key="2">
    <source>
        <dbReference type="ARBA" id="ARBA00022448"/>
    </source>
</evidence>
<evidence type="ECO:0000259" key="9">
    <source>
        <dbReference type="Pfam" id="PF13087"/>
    </source>
</evidence>
<dbReference type="GO" id="GO:0016020">
    <property type="term" value="C:membrane"/>
    <property type="evidence" value="ECO:0007669"/>
    <property type="project" value="UniProtKB-SubCell"/>
</dbReference>
<reference evidence="10" key="1">
    <citation type="journal article" date="2021" name="J. Hered.">
        <title>Genome Assembly of Salicaceae Populus deltoides (Eastern Cottonwood) I-69 Based on Nanopore Sequencing and Hi-C Technologies.</title>
        <authorList>
            <person name="Bai S."/>
            <person name="Wu H."/>
            <person name="Zhang J."/>
            <person name="Pan Z."/>
            <person name="Zhao W."/>
            <person name="Li Z."/>
            <person name="Tong C."/>
        </authorList>
    </citation>
    <scope>NUCLEOTIDE SEQUENCE</scope>
    <source>
        <tissue evidence="10">Leaf</tissue>
    </source>
</reference>
<dbReference type="InterPro" id="IPR041679">
    <property type="entry name" value="DNA2/NAM7-like_C"/>
</dbReference>
<feature type="domain" description="DNA2/NAM7 helicase-like C-terminal" evidence="9">
    <location>
        <begin position="321"/>
        <end position="374"/>
    </location>
</feature>
<evidence type="ECO:0000313" key="10">
    <source>
        <dbReference type="EMBL" id="KAH8501867.1"/>
    </source>
</evidence>
<dbReference type="Pfam" id="PF13087">
    <property type="entry name" value="AAA_12"/>
    <property type="match status" value="1"/>
</dbReference>
<feature type="transmembrane region" description="Helical" evidence="8">
    <location>
        <begin position="231"/>
        <end position="254"/>
    </location>
</feature>
<feature type="compositionally biased region" description="Basic residues" evidence="7">
    <location>
        <begin position="422"/>
        <end position="434"/>
    </location>
</feature>
<dbReference type="Gene3D" id="1.50.40.10">
    <property type="entry name" value="Mitochondrial carrier domain"/>
    <property type="match status" value="1"/>
</dbReference>
<evidence type="ECO:0000256" key="1">
    <source>
        <dbReference type="ARBA" id="ARBA00004141"/>
    </source>
</evidence>
<evidence type="ECO:0000256" key="3">
    <source>
        <dbReference type="ARBA" id="ARBA00022692"/>
    </source>
</evidence>
<dbReference type="InterPro" id="IPR002067">
    <property type="entry name" value="MCP"/>
</dbReference>
<sequence>MDFETESQKKKCGVLGDVLGGVTMVLPKELDEPIPLPSPPPLAVPFELRFQLPDLKLAFRDFMRSREAGEFLSGALAGAMTKAVLAPLETIRTRMVVGVGSKNISGSFLEVIEQQGWQGLWAGNGINMLRIIPTQAIELGTFECVKRAMTSAQEKWSQSECPRVQLGPLSLSFSLSWISPVAVGGAAAGIFSTLACHPLEVLKDRLTVSRDIYPTLSIAISKIYKDGGIGAFYAGISPTLIGMLPYSTCYYFMYDTMKTSYCKGKNKKSLNRPEMLLIGAFSGFTASTLSFPLEVARKRLMVGALQGKCPPHMAAALSEDREVGILILSTIRASNSSSSTNGSNPSSIGFVADVKRMNVSLTRAKLYLWILGNARTLQTNHNWAIVKRDLVTSGKQPYESLFKTAPRDTCREERIKTLGKQNKQKLHRAMHRDKKSTSSATQYDRTVAGDGKNFSSKRGDVQSSNRKSRDVHGLPKNVESVNTEEPVTDGESKGKEGSEKKRDSNSCTSKKKDKCDNSKSTRDCSEHEMSGRHKKMKLNMLRGPRKSIECNRNQKKLDSTSSAEGSLKTREVNDGSDRIPVDLIRKKERTIYLIFPHLHSYFTPDSFTRNFRKARCKIRAISTAVGEKIFEIPVHYGEVEFHFEISVKPFDPPCKFLEAAKKIGDHLYQE</sequence>
<organism evidence="10 11">
    <name type="scientific">Populus deltoides</name>
    <name type="common">Eastern poplar</name>
    <name type="synonym">Eastern cottonwood</name>
    <dbReference type="NCBI Taxonomy" id="3696"/>
    <lineage>
        <taxon>Eukaryota</taxon>
        <taxon>Viridiplantae</taxon>
        <taxon>Streptophyta</taxon>
        <taxon>Embryophyta</taxon>
        <taxon>Tracheophyta</taxon>
        <taxon>Spermatophyta</taxon>
        <taxon>Magnoliopsida</taxon>
        <taxon>eudicotyledons</taxon>
        <taxon>Gunneridae</taxon>
        <taxon>Pentapetalae</taxon>
        <taxon>rosids</taxon>
        <taxon>fabids</taxon>
        <taxon>Malpighiales</taxon>
        <taxon>Salicaceae</taxon>
        <taxon>Saliceae</taxon>
        <taxon>Populus</taxon>
    </lineage>
</organism>
<evidence type="ECO:0000313" key="11">
    <source>
        <dbReference type="Proteomes" id="UP000807159"/>
    </source>
</evidence>
<dbReference type="InterPro" id="IPR027417">
    <property type="entry name" value="P-loop_NTPase"/>
</dbReference>
<keyword evidence="8" id="KW-1133">Transmembrane helix</keyword>
<comment type="caution">
    <text evidence="10">The sequence shown here is derived from an EMBL/GenBank/DDBJ whole genome shotgun (WGS) entry which is preliminary data.</text>
</comment>
<keyword evidence="4" id="KW-0677">Repeat</keyword>
<dbReference type="Proteomes" id="UP000807159">
    <property type="component" value="Chromosome 8"/>
</dbReference>
<dbReference type="PRINTS" id="PR00926">
    <property type="entry name" value="MITOCARRIER"/>
</dbReference>
<dbReference type="PANTHER" id="PTHR24089">
    <property type="entry name" value="SOLUTE CARRIER FAMILY 25"/>
    <property type="match status" value="1"/>
</dbReference>
<dbReference type="Pfam" id="PF00153">
    <property type="entry name" value="Mito_carr"/>
    <property type="match status" value="2"/>
</dbReference>
<feature type="compositionally biased region" description="Polar residues" evidence="7">
    <location>
        <begin position="453"/>
        <end position="465"/>
    </location>
</feature>
<evidence type="ECO:0000256" key="7">
    <source>
        <dbReference type="SAM" id="MobiDB-lite"/>
    </source>
</evidence>
<dbReference type="Gene3D" id="3.40.50.300">
    <property type="entry name" value="P-loop containing nucleotide triphosphate hydrolases"/>
    <property type="match status" value="1"/>
</dbReference>
<gene>
    <name evidence="10" type="ORF">H0E87_016588</name>
</gene>
<evidence type="ECO:0000256" key="6">
    <source>
        <dbReference type="PROSITE-ProRule" id="PRU00282"/>
    </source>
</evidence>
<dbReference type="InterPro" id="IPR018108">
    <property type="entry name" value="MCP_transmembrane"/>
</dbReference>
<feature type="region of interest" description="Disordered" evidence="7">
    <location>
        <begin position="416"/>
        <end position="570"/>
    </location>
</feature>
<evidence type="ECO:0000256" key="8">
    <source>
        <dbReference type="SAM" id="Phobius"/>
    </source>
</evidence>
<dbReference type="PROSITE" id="PS50920">
    <property type="entry name" value="SOLCAR"/>
    <property type="match status" value="2"/>
</dbReference>
<protein>
    <recommendedName>
        <fullName evidence="9">DNA2/NAM7 helicase-like C-terminal domain-containing protein</fullName>
    </recommendedName>
</protein>
<feature type="compositionally biased region" description="Basic and acidic residues" evidence="7">
    <location>
        <begin position="513"/>
        <end position="531"/>
    </location>
</feature>
<feature type="transmembrane region" description="Helical" evidence="8">
    <location>
        <begin position="275"/>
        <end position="293"/>
    </location>
</feature>
<accession>A0A8T2YA22</accession>
<feature type="compositionally biased region" description="Basic and acidic residues" evidence="7">
    <location>
        <begin position="490"/>
        <end position="504"/>
    </location>
</feature>
<keyword evidence="3 6" id="KW-0812">Transmembrane</keyword>
<dbReference type="InterPro" id="IPR023395">
    <property type="entry name" value="MCP_dom_sf"/>
</dbReference>
<dbReference type="EMBL" id="JACEGQ020000008">
    <property type="protein sequence ID" value="KAH8501867.1"/>
    <property type="molecule type" value="Genomic_DNA"/>
</dbReference>
<keyword evidence="2" id="KW-0813">Transport</keyword>
<keyword evidence="5 6" id="KW-0472">Membrane</keyword>
<proteinExistence type="predicted"/>
<feature type="repeat" description="Solcar" evidence="6">
    <location>
        <begin position="176"/>
        <end position="260"/>
    </location>
</feature>
<keyword evidence="11" id="KW-1185">Reference proteome</keyword>
<feature type="repeat" description="Solcar" evidence="6">
    <location>
        <begin position="65"/>
        <end position="148"/>
    </location>
</feature>
<dbReference type="GO" id="GO:0055085">
    <property type="term" value="P:transmembrane transport"/>
    <property type="evidence" value="ECO:0007669"/>
    <property type="project" value="InterPro"/>
</dbReference>
<dbReference type="AlphaFoldDB" id="A0A8T2YA22"/>
<dbReference type="SUPFAM" id="SSF103506">
    <property type="entry name" value="Mitochondrial carrier"/>
    <property type="match status" value="1"/>
</dbReference>
<name>A0A8T2YA22_POPDE</name>
<comment type="subcellular location">
    <subcellularLocation>
        <location evidence="1">Membrane</location>
        <topology evidence="1">Multi-pass membrane protein</topology>
    </subcellularLocation>
</comment>